<dbReference type="SMART" id="SM01142">
    <property type="entry name" value="DSHCT"/>
    <property type="match status" value="1"/>
</dbReference>
<dbReference type="AlphaFoldDB" id="A0A381T665"/>
<organism evidence="7">
    <name type="scientific">marine metagenome</name>
    <dbReference type="NCBI Taxonomy" id="408172"/>
    <lineage>
        <taxon>unclassified sequences</taxon>
        <taxon>metagenomes</taxon>
        <taxon>ecological metagenomes</taxon>
    </lineage>
</organism>
<dbReference type="GO" id="GO:0005524">
    <property type="term" value="F:ATP binding"/>
    <property type="evidence" value="ECO:0007669"/>
    <property type="project" value="UniProtKB-KW"/>
</dbReference>
<dbReference type="Gene3D" id="3.40.50.300">
    <property type="entry name" value="P-loop containing nucleotide triphosphate hydrolases"/>
    <property type="match status" value="2"/>
</dbReference>
<dbReference type="InterPro" id="IPR011545">
    <property type="entry name" value="DEAD/DEAH_box_helicase_dom"/>
</dbReference>
<evidence type="ECO:0000259" key="5">
    <source>
        <dbReference type="PROSITE" id="PS51192"/>
    </source>
</evidence>
<dbReference type="SMART" id="SM00487">
    <property type="entry name" value="DEXDc"/>
    <property type="match status" value="1"/>
</dbReference>
<evidence type="ECO:0008006" key="8">
    <source>
        <dbReference type="Google" id="ProtNLM"/>
    </source>
</evidence>
<dbReference type="GO" id="GO:0016787">
    <property type="term" value="F:hydrolase activity"/>
    <property type="evidence" value="ECO:0007669"/>
    <property type="project" value="UniProtKB-KW"/>
</dbReference>
<dbReference type="Gene3D" id="1.10.3380.30">
    <property type="match status" value="1"/>
</dbReference>
<dbReference type="PANTHER" id="PTHR12131:SF1">
    <property type="entry name" value="ATP-DEPENDENT RNA HELICASE SUPV3L1, MITOCHONDRIAL-RELATED"/>
    <property type="match status" value="1"/>
</dbReference>
<evidence type="ECO:0000256" key="1">
    <source>
        <dbReference type="ARBA" id="ARBA00022741"/>
    </source>
</evidence>
<feature type="domain" description="Helicase C-terminal" evidence="6">
    <location>
        <begin position="349"/>
        <end position="508"/>
    </location>
</feature>
<proteinExistence type="predicted"/>
<dbReference type="PROSITE" id="PS51192">
    <property type="entry name" value="HELICASE_ATP_BIND_1"/>
    <property type="match status" value="1"/>
</dbReference>
<keyword evidence="3" id="KW-0347">Helicase</keyword>
<evidence type="ECO:0000256" key="4">
    <source>
        <dbReference type="ARBA" id="ARBA00022840"/>
    </source>
</evidence>
<dbReference type="GO" id="GO:0004386">
    <property type="term" value="F:helicase activity"/>
    <property type="evidence" value="ECO:0007669"/>
    <property type="project" value="UniProtKB-KW"/>
</dbReference>
<dbReference type="InterPro" id="IPR027417">
    <property type="entry name" value="P-loop_NTPase"/>
</dbReference>
<evidence type="ECO:0000259" key="6">
    <source>
        <dbReference type="PROSITE" id="PS51194"/>
    </source>
</evidence>
<dbReference type="Pfam" id="PF00270">
    <property type="entry name" value="DEAD"/>
    <property type="match status" value="1"/>
</dbReference>
<dbReference type="SMART" id="SM00490">
    <property type="entry name" value="HELICc"/>
    <property type="match status" value="1"/>
</dbReference>
<evidence type="ECO:0000256" key="3">
    <source>
        <dbReference type="ARBA" id="ARBA00022806"/>
    </source>
</evidence>
<keyword evidence="4" id="KW-0067">ATP-binding</keyword>
<dbReference type="InterPro" id="IPR012961">
    <property type="entry name" value="Ski2/MTR4_C"/>
</dbReference>
<dbReference type="InterPro" id="IPR014001">
    <property type="entry name" value="Helicase_ATP-bd"/>
</dbReference>
<dbReference type="PANTHER" id="PTHR12131">
    <property type="entry name" value="ATP-DEPENDENT RNA AND DNA HELICASE"/>
    <property type="match status" value="1"/>
</dbReference>
<protein>
    <recommendedName>
        <fullName evidence="8">Helicase ATP-binding domain-containing protein</fullName>
    </recommendedName>
</protein>
<dbReference type="Pfam" id="PF08148">
    <property type="entry name" value="DSHCT"/>
    <property type="match status" value="1"/>
</dbReference>
<evidence type="ECO:0000256" key="2">
    <source>
        <dbReference type="ARBA" id="ARBA00022801"/>
    </source>
</evidence>
<dbReference type="GO" id="GO:0003676">
    <property type="term" value="F:nucleic acid binding"/>
    <property type="evidence" value="ECO:0007669"/>
    <property type="project" value="InterPro"/>
</dbReference>
<dbReference type="InterPro" id="IPR001650">
    <property type="entry name" value="Helicase_C-like"/>
</dbReference>
<dbReference type="CDD" id="cd18795">
    <property type="entry name" value="SF2_C_Ski2"/>
    <property type="match status" value="1"/>
</dbReference>
<dbReference type="InterPro" id="IPR050699">
    <property type="entry name" value="RNA-DNA_Helicase"/>
</dbReference>
<dbReference type="Pfam" id="PF00271">
    <property type="entry name" value="Helicase_C"/>
    <property type="match status" value="1"/>
</dbReference>
<evidence type="ECO:0000313" key="7">
    <source>
        <dbReference type="EMBL" id="SVA11229.1"/>
    </source>
</evidence>
<reference evidence="7" key="1">
    <citation type="submission" date="2018-05" db="EMBL/GenBank/DDBJ databases">
        <authorList>
            <person name="Lanie J.A."/>
            <person name="Ng W.-L."/>
            <person name="Kazmierczak K.M."/>
            <person name="Andrzejewski T.M."/>
            <person name="Davidsen T.M."/>
            <person name="Wayne K.J."/>
            <person name="Tettelin H."/>
            <person name="Glass J.I."/>
            <person name="Rusch D."/>
            <person name="Podicherti R."/>
            <person name="Tsui H.-C.T."/>
            <person name="Winkler M.E."/>
        </authorList>
    </citation>
    <scope>NUCLEOTIDE SEQUENCE</scope>
</reference>
<keyword evidence="1" id="KW-0547">Nucleotide-binding</keyword>
<gene>
    <name evidence="7" type="ORF">METZ01_LOCUS64083</name>
</gene>
<dbReference type="PROSITE" id="PS51194">
    <property type="entry name" value="HELICASE_CTER"/>
    <property type="match status" value="1"/>
</dbReference>
<accession>A0A381T665</accession>
<feature type="domain" description="Helicase ATP-binding" evidence="5">
    <location>
        <begin position="41"/>
        <end position="214"/>
    </location>
</feature>
<name>A0A381T665_9ZZZZ</name>
<dbReference type="EMBL" id="UINC01004030">
    <property type="protein sequence ID" value="SVA11229.1"/>
    <property type="molecule type" value="Genomic_DNA"/>
</dbReference>
<keyword evidence="2" id="KW-0378">Hydrolase</keyword>
<sequence>MINILTKKIEDSLTESEDIELVKTIDDQFPYPLDNFQKHACFRTSKNENVLVTAHTGSGKSVCGEHAILESIRLGKKAIYTSPIKSLSNQKFSEFTKKFGDKMSVGILTGDIKFNPDADCIIMTTEILRNLLYKKNSLNEIFEKTLTIDIDINNDVHAIIFDEVHYINDKDRGKVWEECIILLPPKINLVMLSATIDRADEFAQWVQDVKGKTMNLIPTTHRVVPLRHYIYTLAKMPKNKTDKYGKKYDKLYLDRIRKYSKKMKMIVDDKGNFFNHNYDESINLINDCYKNYNRTSEVFLINTLVTHLQKTNGLPCLFFVFSRKNCKKYSKYIEQSLNDSKEQAEVKNTINKQLHRLEEPKIYLNSPQLLEMESLLMKGVAIHHSGLIPVLKEIIEILFSKGLIKVLFATETFAVGVNMPTKTVVFTNLFKYSSDCGLRMMYTHEYLQMSGRAGRRGLDKFGNVVLLPNMWRNEIPAGPTIRNMMTGKAQVITSQFDLNYQFLLKVMLTENSKLSAFIERTLMNREILERKKFVARELEKSREVISNMPELKYTNEEFDEYYYLLHPEENLKFGQNIAVTFKTKKNKKSKNRLKNKLKKFRNKPGFLEDYEKYLQVYDDRMKFAKMESQLNYHNTIINSDLIKILKFLQDNDYINYDNITPDMNPDNIKKEHITKKGIMASQINECNEILFPEIIMNDIFKELNVLEVIGILSMFIKTKPLDEEYLVYDHHTLNISKKMKESIDKMFNISENLYQMEQNYQIKLETDWDLNLNMIVPSMIWASGKLFSEIYYDNFEGNFIKDMIKIGNISKDLEVMAEFLGKLELMAKCSRIESLVVRDMVTIDSLYIKN</sequence>
<dbReference type="SUPFAM" id="SSF52540">
    <property type="entry name" value="P-loop containing nucleoside triphosphate hydrolases"/>
    <property type="match status" value="1"/>
</dbReference>